<feature type="transmembrane region" description="Helical" evidence="1">
    <location>
        <begin position="226"/>
        <end position="245"/>
    </location>
</feature>
<comment type="caution">
    <text evidence="2">The sequence shown here is derived from an EMBL/GenBank/DDBJ whole genome shotgun (WGS) entry which is preliminary data.</text>
</comment>
<dbReference type="Proteomes" id="UP000772812">
    <property type="component" value="Unassembled WGS sequence"/>
</dbReference>
<keyword evidence="1" id="KW-0472">Membrane</keyword>
<feature type="transmembrane region" description="Helical" evidence="1">
    <location>
        <begin position="26"/>
        <end position="42"/>
    </location>
</feature>
<proteinExistence type="predicted"/>
<feature type="transmembrane region" description="Helical" evidence="1">
    <location>
        <begin position="54"/>
        <end position="72"/>
    </location>
</feature>
<dbReference type="RefSeq" id="WP_200674652.1">
    <property type="nucleotide sequence ID" value="NZ_JAACYA010000002.1"/>
</dbReference>
<feature type="transmembrane region" description="Helical" evidence="1">
    <location>
        <begin position="151"/>
        <end position="169"/>
    </location>
</feature>
<dbReference type="EMBL" id="JAACYA010000002">
    <property type="protein sequence ID" value="MBK3333196.1"/>
    <property type="molecule type" value="Genomic_DNA"/>
</dbReference>
<organism evidence="2 3">
    <name type="scientific">Persephonella atlantica</name>
    <dbReference type="NCBI Taxonomy" id="2699429"/>
    <lineage>
        <taxon>Bacteria</taxon>
        <taxon>Pseudomonadati</taxon>
        <taxon>Aquificota</taxon>
        <taxon>Aquificia</taxon>
        <taxon>Aquificales</taxon>
        <taxon>Hydrogenothermaceae</taxon>
        <taxon>Persephonella</taxon>
    </lineage>
</organism>
<feature type="transmembrane region" description="Helical" evidence="1">
    <location>
        <begin position="176"/>
        <end position="194"/>
    </location>
</feature>
<keyword evidence="1" id="KW-0812">Transmembrane</keyword>
<name>A0ABS1GJV9_9AQUI</name>
<feature type="transmembrane region" description="Helical" evidence="1">
    <location>
        <begin position="344"/>
        <end position="360"/>
    </location>
</feature>
<sequence length="392" mass="46000">MISQIVLLLGLPGLFAIKTMIGFPKALIYMVIFLIFLGDMNFKNLLLFNLRVNITYLFWLSLVLLFLLEYFLTNQNNTRQLVSLLVILGLIFILLSQNKNNFEKINEKNLLKVLIIVSSISVIFTAVSTPLDTNYWLQKGGRLYVGDTENPLIVSWTSGLNIIFILYYLFKYKLKYAIAISLIGMILLSMYIYLLSFSKSSILGILLIAIYFIRKIGLRKILIKKVTYIMIILSISIFIIFREQFVNIYKLLTLSVNSLLYNTGEILSADIRHENFKNTFVKYFTSDNFWGWGINSFRMDSPILQIIVDFGYFIGSLYVLFFFILPLVLIFYKIKTKKIELKEEIAIMIYLFFLPNFLFHGTPYEYIIWIPVIFFFCFVKFPKIIVWRKNYV</sequence>
<feature type="transmembrane region" description="Helical" evidence="1">
    <location>
        <begin position="310"/>
        <end position="332"/>
    </location>
</feature>
<gene>
    <name evidence="2" type="ORF">GWK41_08945</name>
</gene>
<feature type="transmembrane region" description="Helical" evidence="1">
    <location>
        <begin position="200"/>
        <end position="217"/>
    </location>
</feature>
<accession>A0ABS1GJV9</accession>
<reference evidence="2 3" key="1">
    <citation type="journal article" date="2021" name="Syst. Appl. Microbiol.">
        <title>Persephonella atlantica sp. nov.: How to adapt to physico-chemical gradients in high temperature hydrothermal habitats.</title>
        <authorList>
            <person name="Francois D.X."/>
            <person name="Godfroy A."/>
            <person name="Mathien C."/>
            <person name="Aube J."/>
            <person name="Cathalot C."/>
            <person name="Lesongeur F."/>
            <person name="L'Haridon S."/>
            <person name="Philippon X."/>
            <person name="Roussel E.G."/>
        </authorList>
    </citation>
    <scope>NUCLEOTIDE SEQUENCE [LARGE SCALE GENOMIC DNA]</scope>
    <source>
        <strain evidence="2 3">MO1340</strain>
    </source>
</reference>
<feature type="transmembrane region" description="Helical" evidence="1">
    <location>
        <begin position="109"/>
        <end position="131"/>
    </location>
</feature>
<feature type="transmembrane region" description="Helical" evidence="1">
    <location>
        <begin position="366"/>
        <end position="386"/>
    </location>
</feature>
<protein>
    <submittedName>
        <fullName evidence="2">Uncharacterized protein</fullName>
    </submittedName>
</protein>
<evidence type="ECO:0000256" key="1">
    <source>
        <dbReference type="SAM" id="Phobius"/>
    </source>
</evidence>
<evidence type="ECO:0000313" key="2">
    <source>
        <dbReference type="EMBL" id="MBK3333196.1"/>
    </source>
</evidence>
<evidence type="ECO:0000313" key="3">
    <source>
        <dbReference type="Proteomes" id="UP000772812"/>
    </source>
</evidence>
<keyword evidence="3" id="KW-1185">Reference proteome</keyword>
<feature type="transmembrane region" description="Helical" evidence="1">
    <location>
        <begin position="78"/>
        <end position="97"/>
    </location>
</feature>
<keyword evidence="1" id="KW-1133">Transmembrane helix</keyword>